<feature type="compositionally biased region" description="Polar residues" evidence="1">
    <location>
        <begin position="53"/>
        <end position="67"/>
    </location>
</feature>
<sequence>MADAKKAGAKTSTKSVQKSKTVPKPPVTVEKTETVIAAEAVGQPPVAPIEAVQPSSTPQDTSDALRQSVSEAARGALEVNDKILDALQAQSDAALDLWRSTLRAHHFSDAILAQTSSTREAYENASAHWKDIAETTARWFHKSLEPLQSALHRQDR</sequence>
<dbReference type="InterPro" id="IPR018968">
    <property type="entry name" value="Phasin"/>
</dbReference>
<dbReference type="Pfam" id="PF09361">
    <property type="entry name" value="Phasin_2"/>
    <property type="match status" value="1"/>
</dbReference>
<feature type="compositionally biased region" description="Low complexity" evidence="1">
    <location>
        <begin position="7"/>
        <end position="22"/>
    </location>
</feature>
<name>A0A931BW77_9HYPH</name>
<feature type="domain" description="Phasin" evidence="2">
    <location>
        <begin position="59"/>
        <end position="149"/>
    </location>
</feature>
<feature type="region of interest" description="Disordered" evidence="1">
    <location>
        <begin position="45"/>
        <end position="67"/>
    </location>
</feature>
<dbReference type="Proteomes" id="UP000599312">
    <property type="component" value="Unassembled WGS sequence"/>
</dbReference>
<protein>
    <submittedName>
        <fullName evidence="3">Phasin family protein</fullName>
    </submittedName>
</protein>
<reference evidence="3" key="1">
    <citation type="submission" date="2020-11" db="EMBL/GenBank/DDBJ databases">
        <authorList>
            <person name="Kim M.K."/>
        </authorList>
    </citation>
    <scope>NUCLEOTIDE SEQUENCE</scope>
    <source>
        <strain evidence="3">BT350</strain>
    </source>
</reference>
<comment type="caution">
    <text evidence="3">The sequence shown here is derived from an EMBL/GenBank/DDBJ whole genome shotgun (WGS) entry which is preliminary data.</text>
</comment>
<evidence type="ECO:0000256" key="1">
    <source>
        <dbReference type="SAM" id="MobiDB-lite"/>
    </source>
</evidence>
<dbReference type="EMBL" id="JADQDO010000009">
    <property type="protein sequence ID" value="MBF9234985.1"/>
    <property type="molecule type" value="Genomic_DNA"/>
</dbReference>
<dbReference type="RefSeq" id="WP_196272975.1">
    <property type="nucleotide sequence ID" value="NZ_JADQDO010000009.1"/>
</dbReference>
<feature type="region of interest" description="Disordered" evidence="1">
    <location>
        <begin position="1"/>
        <end position="30"/>
    </location>
</feature>
<proteinExistence type="predicted"/>
<evidence type="ECO:0000259" key="2">
    <source>
        <dbReference type="Pfam" id="PF09361"/>
    </source>
</evidence>
<dbReference type="AlphaFoldDB" id="A0A931BW77"/>
<evidence type="ECO:0000313" key="3">
    <source>
        <dbReference type="EMBL" id="MBF9234985.1"/>
    </source>
</evidence>
<keyword evidence="4" id="KW-1185">Reference proteome</keyword>
<gene>
    <name evidence="3" type="ORF">I2H38_16540</name>
</gene>
<accession>A0A931BW77</accession>
<organism evidence="3 4">
    <name type="scientific">Microvirga alba</name>
    <dbReference type="NCBI Taxonomy" id="2791025"/>
    <lineage>
        <taxon>Bacteria</taxon>
        <taxon>Pseudomonadati</taxon>
        <taxon>Pseudomonadota</taxon>
        <taxon>Alphaproteobacteria</taxon>
        <taxon>Hyphomicrobiales</taxon>
        <taxon>Methylobacteriaceae</taxon>
        <taxon>Microvirga</taxon>
    </lineage>
</organism>
<evidence type="ECO:0000313" key="4">
    <source>
        <dbReference type="Proteomes" id="UP000599312"/>
    </source>
</evidence>